<evidence type="ECO:0000313" key="1">
    <source>
        <dbReference type="EMBL" id="KAF4624871.1"/>
    </source>
</evidence>
<reference evidence="1 2" key="1">
    <citation type="submission" date="2020-03" db="EMBL/GenBank/DDBJ databases">
        <title>Draft Genome Sequence of Cudoniella acicularis.</title>
        <authorList>
            <person name="Buettner E."/>
            <person name="Kellner H."/>
        </authorList>
    </citation>
    <scope>NUCLEOTIDE SEQUENCE [LARGE SCALE GENOMIC DNA]</scope>
    <source>
        <strain evidence="1 2">DSM 108380</strain>
    </source>
</reference>
<protein>
    <submittedName>
        <fullName evidence="1">Uncharacterized protein</fullName>
    </submittedName>
</protein>
<name>A0A8H4R8U1_9HELO</name>
<sequence>MRKRAHSEAISNEDAVANSLVNTLLVDAPLAVADATLPDTALADNPTADTSRVEVFKESNGVHDPTSVNTPSSTTQWWIDQVREHVPLTSEELWLKDAPNGYIQAVQNLGVQMPEIIEIANNPAFPALWKELLKFPNPNTIWDIAKQHEANPVPPPPTEEPPKFTKFEGEVVMTYDGKSFPNEILFKIMDHLAGRSVYAPKRHWIHLVARKFPGSTSTSMVYGSRSPIHPTLCLNKKMSKDLGFVELKKKASDPVGLIFHPQRDLLFIEKSFNLGREMRDFIEAVKAANLQDEIRCLAVSYFVLFSGIKSDWGLLKTFTNLEALLQIENRRPYPAKEGKKNKSIKLGKVKEKVPERKSKVGRDRELFTPENLAKQLSSTRIIAVKYFTEG</sequence>
<evidence type="ECO:0000313" key="2">
    <source>
        <dbReference type="Proteomes" id="UP000566819"/>
    </source>
</evidence>
<dbReference type="AlphaFoldDB" id="A0A8H4R8U1"/>
<dbReference type="EMBL" id="JAAMPI010001531">
    <property type="protein sequence ID" value="KAF4624871.1"/>
    <property type="molecule type" value="Genomic_DNA"/>
</dbReference>
<comment type="caution">
    <text evidence="1">The sequence shown here is derived from an EMBL/GenBank/DDBJ whole genome shotgun (WGS) entry which is preliminary data.</text>
</comment>
<accession>A0A8H4R8U1</accession>
<keyword evidence="2" id="KW-1185">Reference proteome</keyword>
<gene>
    <name evidence="1" type="ORF">G7Y89_g13297</name>
</gene>
<organism evidence="1 2">
    <name type="scientific">Cudoniella acicularis</name>
    <dbReference type="NCBI Taxonomy" id="354080"/>
    <lineage>
        <taxon>Eukaryota</taxon>
        <taxon>Fungi</taxon>
        <taxon>Dikarya</taxon>
        <taxon>Ascomycota</taxon>
        <taxon>Pezizomycotina</taxon>
        <taxon>Leotiomycetes</taxon>
        <taxon>Helotiales</taxon>
        <taxon>Tricladiaceae</taxon>
        <taxon>Cudoniella</taxon>
    </lineage>
</organism>
<proteinExistence type="predicted"/>
<dbReference type="Proteomes" id="UP000566819">
    <property type="component" value="Unassembled WGS sequence"/>
</dbReference>